<organism evidence="1 2">
    <name type="scientific">Candidatus Azambacteria bacterium GW2011_GWA2_45_90</name>
    <dbReference type="NCBI Taxonomy" id="1618614"/>
    <lineage>
        <taxon>Bacteria</taxon>
        <taxon>Candidatus Azamiibacteriota</taxon>
    </lineage>
</organism>
<evidence type="ECO:0000313" key="2">
    <source>
        <dbReference type="Proteomes" id="UP000034644"/>
    </source>
</evidence>
<comment type="caution">
    <text evidence="1">The sequence shown here is derived from an EMBL/GenBank/DDBJ whole genome shotgun (WGS) entry which is preliminary data.</text>
</comment>
<proteinExistence type="predicted"/>
<dbReference type="SUPFAM" id="SSF48179">
    <property type="entry name" value="6-phosphogluconate dehydrogenase C-terminal domain-like"/>
    <property type="match status" value="1"/>
</dbReference>
<gene>
    <name evidence="1" type="ORF">UX27_C0031G0008</name>
</gene>
<reference evidence="1 2" key="1">
    <citation type="journal article" date="2015" name="Nature">
        <title>rRNA introns, odd ribosomes, and small enigmatic genomes across a large radiation of phyla.</title>
        <authorList>
            <person name="Brown C.T."/>
            <person name="Hug L.A."/>
            <person name="Thomas B.C."/>
            <person name="Sharon I."/>
            <person name="Castelle C.J."/>
            <person name="Singh A."/>
            <person name="Wilkins M.J."/>
            <person name="Williams K.H."/>
            <person name="Banfield J.F."/>
        </authorList>
    </citation>
    <scope>NUCLEOTIDE SEQUENCE [LARGE SCALE GENOMIC DNA]</scope>
</reference>
<dbReference type="InterPro" id="IPR008927">
    <property type="entry name" value="6-PGluconate_DH-like_C_sf"/>
</dbReference>
<dbReference type="AlphaFoldDB" id="A0A0G1NAF6"/>
<dbReference type="EMBL" id="LCLO01000031">
    <property type="protein sequence ID" value="KKU17549.1"/>
    <property type="molecule type" value="Genomic_DNA"/>
</dbReference>
<dbReference type="Proteomes" id="UP000034644">
    <property type="component" value="Unassembled WGS sequence"/>
</dbReference>
<sequence length="53" mass="5868">MSEERVVKFLSSIMKEAARKITESGVASEDDVDIAMIFGTGYPPFRGSLFSHE</sequence>
<name>A0A0G1NAF6_9BACT</name>
<dbReference type="Gene3D" id="1.10.1040.50">
    <property type="match status" value="1"/>
</dbReference>
<evidence type="ECO:0000313" key="1">
    <source>
        <dbReference type="EMBL" id="KKU17549.1"/>
    </source>
</evidence>
<accession>A0A0G1NAF6</accession>
<protein>
    <submittedName>
        <fullName evidence="1">Multifunctional fatty acid oxidation complex subunit alpha</fullName>
    </submittedName>
</protein>